<evidence type="ECO:0000256" key="2">
    <source>
        <dbReference type="ARBA" id="ARBA00022448"/>
    </source>
</evidence>
<dbReference type="AlphaFoldDB" id="A0A1H2S4E6"/>
<proteinExistence type="inferred from homology"/>
<dbReference type="GO" id="GO:0022857">
    <property type="term" value="F:transmembrane transporter activity"/>
    <property type="evidence" value="ECO:0007669"/>
    <property type="project" value="UniProtKB-UniRule"/>
</dbReference>
<dbReference type="PANTHER" id="PTHR35011">
    <property type="entry name" value="2,3-DIKETO-L-GULONATE TRAP TRANSPORTER SMALL PERMEASE PROTEIN YIAM"/>
    <property type="match status" value="1"/>
</dbReference>
<comment type="similarity">
    <text evidence="8 9">Belongs to the TRAP transporter small permease family.</text>
</comment>
<dbReference type="InterPro" id="IPR055348">
    <property type="entry name" value="DctQ"/>
</dbReference>
<gene>
    <name evidence="11" type="ORF">SAMN05444336_101543</name>
</gene>
<protein>
    <recommendedName>
        <fullName evidence="9">TRAP transporter small permease protein</fullName>
    </recommendedName>
</protein>
<comment type="function">
    <text evidence="9">Part of the tripartite ATP-independent periplasmic (TRAP) transport system.</text>
</comment>
<dbReference type="Proteomes" id="UP000199118">
    <property type="component" value="Unassembled WGS sequence"/>
</dbReference>
<feature type="transmembrane region" description="Helical" evidence="9">
    <location>
        <begin position="54"/>
        <end position="76"/>
    </location>
</feature>
<keyword evidence="12" id="KW-1185">Reference proteome</keyword>
<evidence type="ECO:0000259" key="10">
    <source>
        <dbReference type="Pfam" id="PF04290"/>
    </source>
</evidence>
<evidence type="ECO:0000256" key="3">
    <source>
        <dbReference type="ARBA" id="ARBA00022475"/>
    </source>
</evidence>
<dbReference type="GO" id="GO:0005886">
    <property type="term" value="C:plasma membrane"/>
    <property type="evidence" value="ECO:0007669"/>
    <property type="project" value="UniProtKB-SubCell"/>
</dbReference>
<keyword evidence="2 9" id="KW-0813">Transport</keyword>
<dbReference type="OrthoDB" id="4250245at2"/>
<sequence length="185" mass="20560">MAPRMIAATRRLIAAISRLSTWSGRIGALVVTPLVIAMVYEVLSRYLFDAPTQWAFEISYMLMGTVFLLGISYALAVDAHVRVDFIHQRAPRRLTAAWDLICYVILTGLFVWMTWALFNNALKVMETGETTGLSAWNPPVWPYRLVYVAGFGLMALQSFARILGCALTVLGHDAPETPHQPESAA</sequence>
<reference evidence="11 12" key="1">
    <citation type="submission" date="2016-10" db="EMBL/GenBank/DDBJ databases">
        <authorList>
            <person name="de Groot N.N."/>
        </authorList>
    </citation>
    <scope>NUCLEOTIDE SEQUENCE [LARGE SCALE GENOMIC DNA]</scope>
    <source>
        <strain evidence="11 12">DSM 17890</strain>
    </source>
</reference>
<evidence type="ECO:0000256" key="9">
    <source>
        <dbReference type="RuleBase" id="RU369079"/>
    </source>
</evidence>
<keyword evidence="3" id="KW-1003">Cell membrane</keyword>
<evidence type="ECO:0000256" key="5">
    <source>
        <dbReference type="ARBA" id="ARBA00022692"/>
    </source>
</evidence>
<dbReference type="RefSeq" id="WP_143040193.1">
    <property type="nucleotide sequence ID" value="NZ_FNMZ01000001.1"/>
</dbReference>
<evidence type="ECO:0000256" key="4">
    <source>
        <dbReference type="ARBA" id="ARBA00022519"/>
    </source>
</evidence>
<keyword evidence="4 9" id="KW-0997">Cell inner membrane</keyword>
<evidence type="ECO:0000256" key="8">
    <source>
        <dbReference type="ARBA" id="ARBA00038436"/>
    </source>
</evidence>
<evidence type="ECO:0000313" key="12">
    <source>
        <dbReference type="Proteomes" id="UP000199118"/>
    </source>
</evidence>
<comment type="subcellular location">
    <subcellularLocation>
        <location evidence="1 9">Cell inner membrane</location>
        <topology evidence="1 9">Multi-pass membrane protein</topology>
    </subcellularLocation>
</comment>
<feature type="transmembrane region" description="Helical" evidence="9">
    <location>
        <begin position="145"/>
        <end position="170"/>
    </location>
</feature>
<evidence type="ECO:0000256" key="7">
    <source>
        <dbReference type="ARBA" id="ARBA00023136"/>
    </source>
</evidence>
<name>A0A1H2S4E6_9RHOB</name>
<accession>A0A1H2S4E6</accession>
<keyword evidence="5 9" id="KW-0812">Transmembrane</keyword>
<feature type="transmembrane region" description="Helical" evidence="9">
    <location>
        <begin position="97"/>
        <end position="118"/>
    </location>
</feature>
<evidence type="ECO:0000313" key="11">
    <source>
        <dbReference type="EMBL" id="SDW26461.1"/>
    </source>
</evidence>
<dbReference type="STRING" id="356660.SAMN05444336_101543"/>
<organism evidence="11 12">
    <name type="scientific">Albimonas donghaensis</name>
    <dbReference type="NCBI Taxonomy" id="356660"/>
    <lineage>
        <taxon>Bacteria</taxon>
        <taxon>Pseudomonadati</taxon>
        <taxon>Pseudomonadota</taxon>
        <taxon>Alphaproteobacteria</taxon>
        <taxon>Rhodobacterales</taxon>
        <taxon>Paracoccaceae</taxon>
        <taxon>Albimonas</taxon>
    </lineage>
</organism>
<evidence type="ECO:0000256" key="6">
    <source>
        <dbReference type="ARBA" id="ARBA00022989"/>
    </source>
</evidence>
<comment type="subunit">
    <text evidence="9">The complex comprises the extracytoplasmic solute receptor protein and the two transmembrane proteins.</text>
</comment>
<keyword evidence="6 9" id="KW-1133">Transmembrane helix</keyword>
<dbReference type="Pfam" id="PF04290">
    <property type="entry name" value="DctQ"/>
    <property type="match status" value="1"/>
</dbReference>
<dbReference type="EMBL" id="FNMZ01000001">
    <property type="protein sequence ID" value="SDW26461.1"/>
    <property type="molecule type" value="Genomic_DNA"/>
</dbReference>
<keyword evidence="7 9" id="KW-0472">Membrane</keyword>
<feature type="domain" description="Tripartite ATP-independent periplasmic transporters DctQ component" evidence="10">
    <location>
        <begin position="34"/>
        <end position="164"/>
    </location>
</feature>
<dbReference type="InterPro" id="IPR007387">
    <property type="entry name" value="TRAP_DctQ"/>
</dbReference>
<feature type="transmembrane region" description="Helical" evidence="9">
    <location>
        <begin position="26"/>
        <end position="48"/>
    </location>
</feature>
<evidence type="ECO:0000256" key="1">
    <source>
        <dbReference type="ARBA" id="ARBA00004429"/>
    </source>
</evidence>